<reference evidence="2 3" key="1">
    <citation type="submission" date="2018-03" db="EMBL/GenBank/DDBJ databases">
        <title>Draft genome sequences of four Enterococcus mundtii strains isolated from beef slaughterhouses in Kenya.</title>
        <authorList>
            <person name="Wambui J."/>
            <person name="Stevens M."/>
            <person name="Njage P."/>
            <person name="Stephan R."/>
            <person name="Tasara T."/>
        </authorList>
    </citation>
    <scope>NUCLEOTIDE SEQUENCE [LARGE SCALE GENOMIC DNA]</scope>
    <source>
        <strain evidence="2 3">H18-EM</strain>
    </source>
</reference>
<gene>
    <name evidence="2" type="ORF">C6N14_10630</name>
</gene>
<dbReference type="PROSITE" id="PS50943">
    <property type="entry name" value="HTH_CROC1"/>
    <property type="match status" value="1"/>
</dbReference>
<protein>
    <recommendedName>
        <fullName evidence="1">HTH cro/C1-type domain-containing protein</fullName>
    </recommendedName>
</protein>
<dbReference type="InterPro" id="IPR010982">
    <property type="entry name" value="Lambda_DNA-bd_dom_sf"/>
</dbReference>
<dbReference type="CDD" id="cd00093">
    <property type="entry name" value="HTH_XRE"/>
    <property type="match status" value="1"/>
</dbReference>
<proteinExistence type="predicted"/>
<sequence>MNGLNLEESRKAVRETRLEKGWIQQQLADKVSVSRSLLAKFENGSRNFSAKKIDQLLDCLLSKERKDICKALWII</sequence>
<dbReference type="SMART" id="SM00530">
    <property type="entry name" value="HTH_XRE"/>
    <property type="match status" value="1"/>
</dbReference>
<accession>A0A2T5DAW7</accession>
<dbReference type="InterPro" id="IPR001387">
    <property type="entry name" value="Cro/C1-type_HTH"/>
</dbReference>
<dbReference type="Proteomes" id="UP000244022">
    <property type="component" value="Unassembled WGS sequence"/>
</dbReference>
<evidence type="ECO:0000259" key="1">
    <source>
        <dbReference type="PROSITE" id="PS50943"/>
    </source>
</evidence>
<dbReference type="EMBL" id="PYGR01000046">
    <property type="protein sequence ID" value="PTO34783.1"/>
    <property type="molecule type" value="Genomic_DNA"/>
</dbReference>
<dbReference type="Pfam" id="PF01381">
    <property type="entry name" value="HTH_3"/>
    <property type="match status" value="1"/>
</dbReference>
<dbReference type="Gene3D" id="1.10.260.40">
    <property type="entry name" value="lambda repressor-like DNA-binding domains"/>
    <property type="match status" value="1"/>
</dbReference>
<organism evidence="2 3">
    <name type="scientific">Enterococcus mundtii</name>
    <dbReference type="NCBI Taxonomy" id="53346"/>
    <lineage>
        <taxon>Bacteria</taxon>
        <taxon>Bacillati</taxon>
        <taxon>Bacillota</taxon>
        <taxon>Bacilli</taxon>
        <taxon>Lactobacillales</taxon>
        <taxon>Enterococcaceae</taxon>
        <taxon>Enterococcus</taxon>
    </lineage>
</organism>
<name>A0A2T5DAW7_ENTMU</name>
<evidence type="ECO:0000313" key="3">
    <source>
        <dbReference type="Proteomes" id="UP000244022"/>
    </source>
</evidence>
<evidence type="ECO:0000313" key="2">
    <source>
        <dbReference type="EMBL" id="PTO34783.1"/>
    </source>
</evidence>
<feature type="domain" description="HTH cro/C1-type" evidence="1">
    <location>
        <begin position="13"/>
        <end position="60"/>
    </location>
</feature>
<dbReference type="RefSeq" id="WP_108146206.1">
    <property type="nucleotide sequence ID" value="NZ_PYGR01000046.1"/>
</dbReference>
<dbReference type="SUPFAM" id="SSF47413">
    <property type="entry name" value="lambda repressor-like DNA-binding domains"/>
    <property type="match status" value="1"/>
</dbReference>
<comment type="caution">
    <text evidence="2">The sequence shown here is derived from an EMBL/GenBank/DDBJ whole genome shotgun (WGS) entry which is preliminary data.</text>
</comment>
<dbReference type="AlphaFoldDB" id="A0A2T5DAW7"/>
<dbReference type="GO" id="GO:0003677">
    <property type="term" value="F:DNA binding"/>
    <property type="evidence" value="ECO:0007669"/>
    <property type="project" value="InterPro"/>
</dbReference>